<dbReference type="PANTHER" id="PTHR46558:SF11">
    <property type="entry name" value="HTH-TYPE TRANSCRIPTIONAL REGULATOR XRE"/>
    <property type="match status" value="1"/>
</dbReference>
<proteinExistence type="predicted"/>
<dbReference type="Proteomes" id="UP000490821">
    <property type="component" value="Unassembled WGS sequence"/>
</dbReference>
<dbReference type="SUPFAM" id="SSF47413">
    <property type="entry name" value="lambda repressor-like DNA-binding domains"/>
    <property type="match status" value="1"/>
</dbReference>
<keyword evidence="5" id="KW-1185">Reference proteome</keyword>
<dbReference type="Pfam" id="PF01381">
    <property type="entry name" value="HTH_3"/>
    <property type="match status" value="1"/>
</dbReference>
<sequence>MHYKRLKELRKKEDLTQQKLADYLHVNQKTYSRYERGEHEMTADTLDKLATFYDTTVDYLIGRTDDPTNTTKK</sequence>
<dbReference type="OrthoDB" id="2064916at2"/>
<reference evidence="5" key="2">
    <citation type="submission" date="2016-10" db="EMBL/GenBank/DDBJ databases">
        <authorList>
            <person name="Varghese N."/>
            <person name="Submissions S."/>
        </authorList>
    </citation>
    <scope>NUCLEOTIDE SEQUENCE [LARGE SCALE GENOMIC DNA]</scope>
    <source>
        <strain evidence="5">DSM 1551</strain>
    </source>
</reference>
<feature type="domain" description="HTH cro/C1-type" evidence="2">
    <location>
        <begin position="6"/>
        <end position="60"/>
    </location>
</feature>
<dbReference type="RefSeq" id="WP_092356915.1">
    <property type="nucleotide sequence ID" value="NZ_BLMI01000270.1"/>
</dbReference>
<gene>
    <name evidence="3" type="primary">immR_4</name>
    <name evidence="3" type="ORF">IMSAGC017_02208</name>
    <name evidence="4" type="ORF">SAMN04489758_16215</name>
</gene>
<organism evidence="4 5">
    <name type="scientific">Thomasclavelia cocleata</name>
    <dbReference type="NCBI Taxonomy" id="69824"/>
    <lineage>
        <taxon>Bacteria</taxon>
        <taxon>Bacillati</taxon>
        <taxon>Bacillota</taxon>
        <taxon>Erysipelotrichia</taxon>
        <taxon>Erysipelotrichales</taxon>
        <taxon>Coprobacillaceae</taxon>
        <taxon>Thomasclavelia</taxon>
    </lineage>
</organism>
<accession>A0A1I0HUT0</accession>
<dbReference type="AlphaFoldDB" id="A0A1I0HUT0"/>
<dbReference type="InterPro" id="IPR001387">
    <property type="entry name" value="Cro/C1-type_HTH"/>
</dbReference>
<dbReference type="GO" id="GO:0003677">
    <property type="term" value="F:DNA binding"/>
    <property type="evidence" value="ECO:0007669"/>
    <property type="project" value="UniProtKB-KW"/>
</dbReference>
<name>A0A1I0HUT0_9FIRM</name>
<protein>
    <submittedName>
        <fullName evidence="3">HTH-type transcriptional regulator ImmR</fullName>
    </submittedName>
    <submittedName>
        <fullName evidence="4">Helix-turn-helix</fullName>
    </submittedName>
</protein>
<dbReference type="EMBL" id="FOIN01000062">
    <property type="protein sequence ID" value="SET87828.1"/>
    <property type="molecule type" value="Genomic_DNA"/>
</dbReference>
<reference evidence="3 6" key="3">
    <citation type="journal article" date="2020" name="Microbiome">
        <title>Single-cell genomics of uncultured bacteria reveals dietary fiber responders in the mouse gut microbiota.</title>
        <authorList>
            <person name="Chijiiwa R."/>
            <person name="Hosokawa M."/>
            <person name="Kogawa M."/>
            <person name="Nishikawa Y."/>
            <person name="Ide K."/>
            <person name="Sakanashi C."/>
            <person name="Takahashi K."/>
            <person name="Takeyama H."/>
        </authorList>
    </citation>
    <scope>NUCLEOTIDE SEQUENCE [LARGE SCALE GENOMIC DNA]</scope>
    <source>
        <strain evidence="3">IMSAGC_017</strain>
    </source>
</reference>
<dbReference type="GeneID" id="78289612"/>
<reference evidence="4" key="1">
    <citation type="submission" date="2016-10" db="EMBL/GenBank/DDBJ databases">
        <authorList>
            <person name="de Groot N.N."/>
        </authorList>
    </citation>
    <scope>NUCLEOTIDE SEQUENCE [LARGE SCALE GENOMIC DNA]</scope>
    <source>
        <strain evidence="4">DSM 1551</strain>
    </source>
</reference>
<dbReference type="EMBL" id="BLMI01000270">
    <property type="protein sequence ID" value="GFI42161.1"/>
    <property type="molecule type" value="Genomic_DNA"/>
</dbReference>
<dbReference type="Proteomes" id="UP000198558">
    <property type="component" value="Unassembled WGS sequence"/>
</dbReference>
<evidence type="ECO:0000313" key="4">
    <source>
        <dbReference type="EMBL" id="SET87828.1"/>
    </source>
</evidence>
<dbReference type="InterPro" id="IPR010982">
    <property type="entry name" value="Lambda_DNA-bd_dom_sf"/>
</dbReference>
<dbReference type="PROSITE" id="PS50943">
    <property type="entry name" value="HTH_CROC1"/>
    <property type="match status" value="1"/>
</dbReference>
<evidence type="ECO:0000256" key="1">
    <source>
        <dbReference type="ARBA" id="ARBA00023125"/>
    </source>
</evidence>
<evidence type="ECO:0000313" key="3">
    <source>
        <dbReference type="EMBL" id="GFI42161.1"/>
    </source>
</evidence>
<dbReference type="CDD" id="cd00093">
    <property type="entry name" value="HTH_XRE"/>
    <property type="match status" value="1"/>
</dbReference>
<dbReference type="PANTHER" id="PTHR46558">
    <property type="entry name" value="TRACRIPTIONAL REGULATORY PROTEIN-RELATED-RELATED"/>
    <property type="match status" value="1"/>
</dbReference>
<evidence type="ECO:0000313" key="5">
    <source>
        <dbReference type="Proteomes" id="UP000198558"/>
    </source>
</evidence>
<dbReference type="SMART" id="SM00530">
    <property type="entry name" value="HTH_XRE"/>
    <property type="match status" value="1"/>
</dbReference>
<keyword evidence="1" id="KW-0238">DNA-binding</keyword>
<dbReference type="Gene3D" id="1.10.260.40">
    <property type="entry name" value="lambda repressor-like DNA-binding domains"/>
    <property type="match status" value="1"/>
</dbReference>
<evidence type="ECO:0000259" key="2">
    <source>
        <dbReference type="PROSITE" id="PS50943"/>
    </source>
</evidence>
<evidence type="ECO:0000313" key="6">
    <source>
        <dbReference type="Proteomes" id="UP000490821"/>
    </source>
</evidence>